<dbReference type="OrthoDB" id="3436175at2"/>
<gene>
    <name evidence="3" type="ORF">EAS64_09550</name>
</gene>
<evidence type="ECO:0000256" key="1">
    <source>
        <dbReference type="SAM" id="MobiDB-lite"/>
    </source>
</evidence>
<sequence>MLPNDPGTGPGSSLSGGQPPVPPEGAAPTVSHDGPAAPTVAPAPPHAIVPPQLIAHGGAIIRPGAVAWGGTRDTREGDYSSFEAIERMLTATARNPSELPLLLTQLAVSRLWVPLPLRHRPFTDGAAVRLPLIGYQGTDFVPCFTSVQRLTAWADRGENGRAWQRAGDPRIAPHVVVPAGGLAQRVPAGLGLAINPDTPTGLPIYPECVPYLARLAMRESAVAAGGGRAGRESAPGGLALGQLVHGSGVDFLIGHPPAEPSALLAETRTALRALPPVRQASRAWLSAPGEGEGLVISVVLDEPTREDSRAAAARAIERAAASVALRVPFPLDITFPGERVAGEDQPEALAPLAAIDAWIAGSTRPFYARNVPA</sequence>
<reference evidence="3 4" key="1">
    <citation type="submission" date="2018-11" db="EMBL/GenBank/DDBJ databases">
        <title>Trebonia kvetii gen.nov., sp.nov., a novel acidophilic actinobacterium, and proposal of the new actinobacterial family Treboniaceae fam. nov.</title>
        <authorList>
            <person name="Rapoport D."/>
            <person name="Sagova-Mareckova M."/>
            <person name="Sedlacek I."/>
            <person name="Provaznik J."/>
            <person name="Kralova S."/>
            <person name="Pavlinic D."/>
            <person name="Benes V."/>
            <person name="Kopecky J."/>
        </authorList>
    </citation>
    <scope>NUCLEOTIDE SEQUENCE [LARGE SCALE GENOMIC DNA]</scope>
    <source>
        <strain evidence="3 4">15Tr583</strain>
    </source>
</reference>
<evidence type="ECO:0000313" key="4">
    <source>
        <dbReference type="Proteomes" id="UP000460272"/>
    </source>
</evidence>
<dbReference type="Proteomes" id="UP000460272">
    <property type="component" value="Unassembled WGS sequence"/>
</dbReference>
<dbReference type="InterPro" id="IPR009465">
    <property type="entry name" value="Spondin_N"/>
</dbReference>
<dbReference type="EMBL" id="RPFW01000002">
    <property type="protein sequence ID" value="TVZ04877.1"/>
    <property type="molecule type" value="Genomic_DNA"/>
</dbReference>
<dbReference type="PROSITE" id="PS51020">
    <property type="entry name" value="SPONDIN"/>
    <property type="match status" value="1"/>
</dbReference>
<evidence type="ECO:0000313" key="3">
    <source>
        <dbReference type="EMBL" id="TVZ04877.1"/>
    </source>
</evidence>
<evidence type="ECO:0000259" key="2">
    <source>
        <dbReference type="PROSITE" id="PS51020"/>
    </source>
</evidence>
<name>A0A6P2C1P5_9ACTN</name>
<organism evidence="3 4">
    <name type="scientific">Trebonia kvetii</name>
    <dbReference type="NCBI Taxonomy" id="2480626"/>
    <lineage>
        <taxon>Bacteria</taxon>
        <taxon>Bacillati</taxon>
        <taxon>Actinomycetota</taxon>
        <taxon>Actinomycetes</taxon>
        <taxon>Streptosporangiales</taxon>
        <taxon>Treboniaceae</taxon>
        <taxon>Trebonia</taxon>
    </lineage>
</organism>
<accession>A0A6P2C1P5</accession>
<dbReference type="AlphaFoldDB" id="A0A6P2C1P5"/>
<protein>
    <submittedName>
        <fullName evidence="3">SseB family protein</fullName>
    </submittedName>
</protein>
<dbReference type="RefSeq" id="WP_145852584.1">
    <property type="nucleotide sequence ID" value="NZ_RPFW01000002.1"/>
</dbReference>
<proteinExistence type="predicted"/>
<dbReference type="Pfam" id="PF07179">
    <property type="entry name" value="SseB"/>
    <property type="match status" value="1"/>
</dbReference>
<feature type="domain" description="Spondin" evidence="2">
    <location>
        <begin position="1"/>
        <end position="38"/>
    </location>
</feature>
<dbReference type="InterPro" id="IPR009839">
    <property type="entry name" value="SseB_N"/>
</dbReference>
<comment type="caution">
    <text evidence="3">The sequence shown here is derived from an EMBL/GenBank/DDBJ whole genome shotgun (WGS) entry which is preliminary data.</text>
</comment>
<keyword evidence="4" id="KW-1185">Reference proteome</keyword>
<feature type="region of interest" description="Disordered" evidence="1">
    <location>
        <begin position="1"/>
        <end position="45"/>
    </location>
</feature>